<gene>
    <name evidence="1" type="ORF">EVAR_36639_1</name>
</gene>
<name>A0A4C1YK77_EUMVA</name>
<dbReference type="AlphaFoldDB" id="A0A4C1YK77"/>
<reference evidence="1 2" key="1">
    <citation type="journal article" date="2019" name="Commun. Biol.">
        <title>The bagworm genome reveals a unique fibroin gene that provides high tensile strength.</title>
        <authorList>
            <person name="Kono N."/>
            <person name="Nakamura H."/>
            <person name="Ohtoshi R."/>
            <person name="Tomita M."/>
            <person name="Numata K."/>
            <person name="Arakawa K."/>
        </authorList>
    </citation>
    <scope>NUCLEOTIDE SEQUENCE [LARGE SCALE GENOMIC DNA]</scope>
</reference>
<dbReference type="OrthoDB" id="8026949at2759"/>
<dbReference type="Proteomes" id="UP000299102">
    <property type="component" value="Unassembled WGS sequence"/>
</dbReference>
<evidence type="ECO:0000313" key="1">
    <source>
        <dbReference type="EMBL" id="GBP76791.1"/>
    </source>
</evidence>
<comment type="caution">
    <text evidence="1">The sequence shown here is derived from an EMBL/GenBank/DDBJ whole genome shotgun (WGS) entry which is preliminary data.</text>
</comment>
<proteinExistence type="predicted"/>
<keyword evidence="2" id="KW-1185">Reference proteome</keyword>
<organism evidence="1 2">
    <name type="scientific">Eumeta variegata</name>
    <name type="common">Bagworm moth</name>
    <name type="synonym">Eumeta japonica</name>
    <dbReference type="NCBI Taxonomy" id="151549"/>
    <lineage>
        <taxon>Eukaryota</taxon>
        <taxon>Metazoa</taxon>
        <taxon>Ecdysozoa</taxon>
        <taxon>Arthropoda</taxon>
        <taxon>Hexapoda</taxon>
        <taxon>Insecta</taxon>
        <taxon>Pterygota</taxon>
        <taxon>Neoptera</taxon>
        <taxon>Endopterygota</taxon>
        <taxon>Lepidoptera</taxon>
        <taxon>Glossata</taxon>
        <taxon>Ditrysia</taxon>
        <taxon>Tineoidea</taxon>
        <taxon>Psychidae</taxon>
        <taxon>Oiketicinae</taxon>
        <taxon>Eumeta</taxon>
    </lineage>
</organism>
<accession>A0A4C1YK77</accession>
<protein>
    <submittedName>
        <fullName evidence="1">Uncharacterized protein</fullName>
    </submittedName>
</protein>
<sequence>MMRPRAIALRNTHPEQLLQYLMSSKETCQALVRIIYRFRPSNNFDSTKKIQCVLDFPCPTDQHTTGAAGQTPCGMAAVAVSIRSGNCDGKEERGEHANDWIL</sequence>
<evidence type="ECO:0000313" key="2">
    <source>
        <dbReference type="Proteomes" id="UP000299102"/>
    </source>
</evidence>
<dbReference type="EMBL" id="BGZK01001304">
    <property type="protein sequence ID" value="GBP76791.1"/>
    <property type="molecule type" value="Genomic_DNA"/>
</dbReference>